<dbReference type="InParanoid" id="A0A1J7I7L7"/>
<evidence type="ECO:0008006" key="3">
    <source>
        <dbReference type="Google" id="ProtNLM"/>
    </source>
</evidence>
<evidence type="ECO:0000313" key="1">
    <source>
        <dbReference type="EMBL" id="OIW23478.1"/>
    </source>
</evidence>
<dbReference type="AlphaFoldDB" id="A0A1J7I7L7"/>
<evidence type="ECO:0000313" key="2">
    <source>
        <dbReference type="Proteomes" id="UP000182658"/>
    </source>
</evidence>
<organism evidence="1 2">
    <name type="scientific">Coniochaeta ligniaria NRRL 30616</name>
    <dbReference type="NCBI Taxonomy" id="1408157"/>
    <lineage>
        <taxon>Eukaryota</taxon>
        <taxon>Fungi</taxon>
        <taxon>Dikarya</taxon>
        <taxon>Ascomycota</taxon>
        <taxon>Pezizomycotina</taxon>
        <taxon>Sordariomycetes</taxon>
        <taxon>Sordariomycetidae</taxon>
        <taxon>Coniochaetales</taxon>
        <taxon>Coniochaetaceae</taxon>
        <taxon>Coniochaeta</taxon>
    </lineage>
</organism>
<name>A0A1J7I7L7_9PEZI</name>
<dbReference type="OrthoDB" id="3335358at2759"/>
<dbReference type="Proteomes" id="UP000182658">
    <property type="component" value="Unassembled WGS sequence"/>
</dbReference>
<gene>
    <name evidence="1" type="ORF">CONLIGDRAFT_130476</name>
</gene>
<proteinExistence type="predicted"/>
<dbReference type="Pfam" id="PF06108">
    <property type="entry name" value="DUF952"/>
    <property type="match status" value="1"/>
</dbReference>
<dbReference type="SUPFAM" id="SSF56399">
    <property type="entry name" value="ADP-ribosylation"/>
    <property type="match status" value="1"/>
</dbReference>
<keyword evidence="2" id="KW-1185">Reference proteome</keyword>
<reference evidence="1 2" key="1">
    <citation type="submission" date="2016-10" db="EMBL/GenBank/DDBJ databases">
        <title>Draft genome sequence of Coniochaeta ligniaria NRRL30616, a lignocellulolytic fungus for bioabatement of inhibitors in plant biomass hydrolysates.</title>
        <authorList>
            <consortium name="DOE Joint Genome Institute"/>
            <person name="Jimenez D.J."/>
            <person name="Hector R.E."/>
            <person name="Riley R."/>
            <person name="Sun H."/>
            <person name="Grigoriev I.V."/>
            <person name="Van Elsas J.D."/>
            <person name="Nichols N.N."/>
        </authorList>
    </citation>
    <scope>NUCLEOTIDE SEQUENCE [LARGE SCALE GENOMIC DNA]</scope>
    <source>
        <strain evidence="1 2">NRRL 30616</strain>
    </source>
</reference>
<dbReference type="Gene3D" id="3.20.170.20">
    <property type="entry name" value="Protein of unknown function DUF952"/>
    <property type="match status" value="1"/>
</dbReference>
<sequence length="124" mass="13846">MEAPNPLPKYVYKIIPTAPPSPIPSPYPLSLLDQKDGFVHLSTAAQIPITSDLFFTAVHQLWILKLRLSNFDASSVKWDEVEGTNGCPHLYGNFGAADVESAREFGREADKTWTETLKGNEWLE</sequence>
<dbReference type="PANTHER" id="PTHR34129">
    <property type="entry name" value="BLR1139 PROTEIN"/>
    <property type="match status" value="1"/>
</dbReference>
<dbReference type="PANTHER" id="PTHR34129:SF1">
    <property type="entry name" value="DUF952 DOMAIN-CONTAINING PROTEIN"/>
    <property type="match status" value="1"/>
</dbReference>
<dbReference type="InterPro" id="IPR009297">
    <property type="entry name" value="DUF952"/>
</dbReference>
<dbReference type="EMBL" id="KV875106">
    <property type="protein sequence ID" value="OIW23478.1"/>
    <property type="molecule type" value="Genomic_DNA"/>
</dbReference>
<protein>
    <recommendedName>
        <fullName evidence="3">DUF952-domain-containing protein</fullName>
    </recommendedName>
</protein>
<dbReference type="STRING" id="1408157.A0A1J7I7L7"/>
<accession>A0A1J7I7L7</accession>